<feature type="region of interest" description="Disordered" evidence="1">
    <location>
        <begin position="338"/>
        <end position="360"/>
    </location>
</feature>
<dbReference type="PROSITE" id="PS50200">
    <property type="entry name" value="RA"/>
    <property type="match status" value="1"/>
</dbReference>
<dbReference type="Gene3D" id="3.10.20.90">
    <property type="entry name" value="Phosphatidylinositol 3-kinase Catalytic Subunit, Chain A, domain 1"/>
    <property type="match status" value="1"/>
</dbReference>
<evidence type="ECO:0000256" key="1">
    <source>
        <dbReference type="SAM" id="MobiDB-lite"/>
    </source>
</evidence>
<dbReference type="OrthoDB" id="43122at2759"/>
<organism evidence="3 4">
    <name type="scientific">Trichodelitschia bisporula</name>
    <dbReference type="NCBI Taxonomy" id="703511"/>
    <lineage>
        <taxon>Eukaryota</taxon>
        <taxon>Fungi</taxon>
        <taxon>Dikarya</taxon>
        <taxon>Ascomycota</taxon>
        <taxon>Pezizomycotina</taxon>
        <taxon>Dothideomycetes</taxon>
        <taxon>Dothideomycetes incertae sedis</taxon>
        <taxon>Phaeotrichales</taxon>
        <taxon>Phaeotrichaceae</taxon>
        <taxon>Trichodelitschia</taxon>
    </lineage>
</organism>
<accession>A0A6G1I421</accession>
<feature type="compositionally biased region" description="Low complexity" evidence="1">
    <location>
        <begin position="302"/>
        <end position="317"/>
    </location>
</feature>
<feature type="compositionally biased region" description="Low complexity" evidence="1">
    <location>
        <begin position="149"/>
        <end position="177"/>
    </location>
</feature>
<dbReference type="InterPro" id="IPR000159">
    <property type="entry name" value="RA_dom"/>
</dbReference>
<feature type="region of interest" description="Disordered" evidence="1">
    <location>
        <begin position="769"/>
        <end position="848"/>
    </location>
</feature>
<dbReference type="Proteomes" id="UP000799640">
    <property type="component" value="Unassembled WGS sequence"/>
</dbReference>
<feature type="compositionally biased region" description="Low complexity" evidence="1">
    <location>
        <begin position="345"/>
        <end position="358"/>
    </location>
</feature>
<feature type="region of interest" description="Disordered" evidence="1">
    <location>
        <begin position="716"/>
        <end position="738"/>
    </location>
</feature>
<name>A0A6G1I421_9PEZI</name>
<protein>
    <recommendedName>
        <fullName evidence="2">Ras-associating domain-containing protein</fullName>
    </recommendedName>
</protein>
<feature type="compositionally biased region" description="Basic and acidic residues" evidence="1">
    <location>
        <begin position="46"/>
        <end position="64"/>
    </location>
</feature>
<dbReference type="Gene3D" id="2.30.29.30">
    <property type="entry name" value="Pleckstrin-homology domain (PH domain)/Phosphotyrosine-binding domain (PTB)"/>
    <property type="match status" value="1"/>
</dbReference>
<dbReference type="EMBL" id="ML996690">
    <property type="protein sequence ID" value="KAF2403030.1"/>
    <property type="molecule type" value="Genomic_DNA"/>
</dbReference>
<reference evidence="3" key="1">
    <citation type="journal article" date="2020" name="Stud. Mycol.">
        <title>101 Dothideomycetes genomes: a test case for predicting lifestyles and emergence of pathogens.</title>
        <authorList>
            <person name="Haridas S."/>
            <person name="Albert R."/>
            <person name="Binder M."/>
            <person name="Bloem J."/>
            <person name="Labutti K."/>
            <person name="Salamov A."/>
            <person name="Andreopoulos B."/>
            <person name="Baker S."/>
            <person name="Barry K."/>
            <person name="Bills G."/>
            <person name="Bluhm B."/>
            <person name="Cannon C."/>
            <person name="Castanera R."/>
            <person name="Culley D."/>
            <person name="Daum C."/>
            <person name="Ezra D."/>
            <person name="Gonzalez J."/>
            <person name="Henrissat B."/>
            <person name="Kuo A."/>
            <person name="Liang C."/>
            <person name="Lipzen A."/>
            <person name="Lutzoni F."/>
            <person name="Magnuson J."/>
            <person name="Mondo S."/>
            <person name="Nolan M."/>
            <person name="Ohm R."/>
            <person name="Pangilinan J."/>
            <person name="Park H.-J."/>
            <person name="Ramirez L."/>
            <person name="Alfaro M."/>
            <person name="Sun H."/>
            <person name="Tritt A."/>
            <person name="Yoshinaga Y."/>
            <person name="Zwiers L.-H."/>
            <person name="Turgeon B."/>
            <person name="Goodwin S."/>
            <person name="Spatafora J."/>
            <person name="Crous P."/>
            <person name="Grigoriev I."/>
        </authorList>
    </citation>
    <scope>NUCLEOTIDE SEQUENCE</scope>
    <source>
        <strain evidence="3">CBS 262.69</strain>
    </source>
</reference>
<dbReference type="SUPFAM" id="SSF54236">
    <property type="entry name" value="Ubiquitin-like"/>
    <property type="match status" value="1"/>
</dbReference>
<dbReference type="GO" id="GO:0007165">
    <property type="term" value="P:signal transduction"/>
    <property type="evidence" value="ECO:0007669"/>
    <property type="project" value="InterPro"/>
</dbReference>
<dbReference type="InterPro" id="IPR011993">
    <property type="entry name" value="PH-like_dom_sf"/>
</dbReference>
<feature type="compositionally biased region" description="Low complexity" evidence="1">
    <location>
        <begin position="9"/>
        <end position="26"/>
    </location>
</feature>
<feature type="compositionally biased region" description="Basic and acidic residues" evidence="1">
    <location>
        <begin position="837"/>
        <end position="848"/>
    </location>
</feature>
<feature type="compositionally biased region" description="Polar residues" evidence="1">
    <location>
        <begin position="666"/>
        <end position="683"/>
    </location>
</feature>
<evidence type="ECO:0000313" key="3">
    <source>
        <dbReference type="EMBL" id="KAF2403030.1"/>
    </source>
</evidence>
<dbReference type="PANTHER" id="PTHR38700:SF1">
    <property type="entry name" value="PH DOMAIN-CONTAINING PROTEIN"/>
    <property type="match status" value="1"/>
</dbReference>
<feature type="compositionally biased region" description="Low complexity" evidence="1">
    <location>
        <begin position="83"/>
        <end position="106"/>
    </location>
</feature>
<evidence type="ECO:0000313" key="4">
    <source>
        <dbReference type="Proteomes" id="UP000799640"/>
    </source>
</evidence>
<dbReference type="AlphaFoldDB" id="A0A6G1I421"/>
<feature type="region of interest" description="Disordered" evidence="1">
    <location>
        <begin position="1"/>
        <end position="322"/>
    </location>
</feature>
<proteinExistence type="predicted"/>
<feature type="compositionally biased region" description="Low complexity" evidence="1">
    <location>
        <begin position="776"/>
        <end position="795"/>
    </location>
</feature>
<feature type="compositionally biased region" description="Low complexity" evidence="1">
    <location>
        <begin position="132"/>
        <end position="142"/>
    </location>
</feature>
<sequence>MMPTPVPRPVAAAPGAASVGAATGPVLSHRRQPSQRRDGGAAVDRPTTKDGGEAAREREREKVSRYRSVRRAQLEQQVQPDSQTQVHLAQKQQLQQQQTQQTQQTQHDPVSPPIPTSLHAAAQGRFDPSPPTSSSLPRSSSSRYRRGARPSTASGSAPSSTWAAESTPSTPPSSYAPGRTSIDSVPPIPALPPGLQAHRRSASTEERRPSAPGLGPAAKLAQPRLPHHQRRRSAALESDDSAEERDLRYESDAAAHLDRRRTRDRRSSRGQTERERPSRRQSVDRRNSDAHRRLQKLPPVNTAAAAATMTTTRTPTASSFHSTLAGSTFKDKFSFFKRRKADDQSSPTPRTPRSPSTPNLLAKTGILATTNGNNAPTRSRSSHEILTIRPGGGGIVPGTDAPVSAVNHGARTVDITYGSLKVTLEVTPTTTALQLIRTAAEKLATAPDPRSSVLVETYGKAGVRRELRMYERVRDVLNSWDVDGGCGIELRAAAYLEKPREDALYAAFAPKQAPSQRSWWLHYSQKPGRWDKRWVMLRTDGQVIMAKQEGAKDKDLINICHLSDFDVYQPSAEALRKKLKPPKKFALAVKSQQKASMFMTTTDYIHFFAAGDESLLHQFRDSLHAWRSWYLVHVMGEGKPTKEKDEPIPVATTPNYLAGTRLDAPTNLQPQFVTPPTTSNGPAATNGAAEPQTTPNGSTLNILGNFSSSLEFDPKAFSSTDDLAPAPPSSDKDDARPLAKDFPSALEHSRALQAHAKKMAERRRPAVITNGYPTSHAHGPSNGHHPPNGFHPPNGLYHPQPRHSAAPAFAPHASRGSGSRSTLDDFAPTSLLGNGAADERAQRDESGE</sequence>
<dbReference type="Pfam" id="PF00788">
    <property type="entry name" value="RA"/>
    <property type="match status" value="1"/>
</dbReference>
<keyword evidence="4" id="KW-1185">Reference proteome</keyword>
<dbReference type="PANTHER" id="PTHR38700">
    <property type="entry name" value="YALI0E22418P"/>
    <property type="match status" value="1"/>
</dbReference>
<feature type="compositionally biased region" description="Polar residues" evidence="1">
    <location>
        <begin position="691"/>
        <end position="702"/>
    </location>
</feature>
<evidence type="ECO:0000259" key="2">
    <source>
        <dbReference type="PROSITE" id="PS50200"/>
    </source>
</evidence>
<dbReference type="InterPro" id="IPR029071">
    <property type="entry name" value="Ubiquitin-like_domsf"/>
</dbReference>
<feature type="compositionally biased region" description="Basic and acidic residues" evidence="1">
    <location>
        <begin position="265"/>
        <end position="292"/>
    </location>
</feature>
<feature type="compositionally biased region" description="Low complexity" evidence="1">
    <location>
        <begin position="802"/>
        <end position="815"/>
    </location>
</feature>
<gene>
    <name evidence="3" type="ORF">EJ06DRAFT_547358</name>
</gene>
<feature type="region of interest" description="Disordered" evidence="1">
    <location>
        <begin position="639"/>
        <end position="702"/>
    </location>
</feature>
<feature type="domain" description="Ras-associating" evidence="2">
    <location>
        <begin position="422"/>
        <end position="495"/>
    </location>
</feature>
<feature type="compositionally biased region" description="Basic and acidic residues" evidence="1">
    <location>
        <begin position="244"/>
        <end position="257"/>
    </location>
</feature>